<dbReference type="PANTHER" id="PTHR36971:SF1">
    <property type="entry name" value="METHYLTRANSFERASE DOMAIN-CONTAINING PROTEIN"/>
    <property type="match status" value="1"/>
</dbReference>
<evidence type="ECO:0000256" key="1">
    <source>
        <dbReference type="SAM" id="MobiDB-lite"/>
    </source>
</evidence>
<keyword evidence="3" id="KW-1185">Reference proteome</keyword>
<gene>
    <name evidence="2" type="ORF">FRACYDRAFT_236875</name>
</gene>
<dbReference type="AlphaFoldDB" id="A0A1E7FKD5"/>
<dbReference type="OrthoDB" id="7459479at2759"/>
<name>A0A1E7FKD5_9STRA</name>
<evidence type="ECO:0008006" key="4">
    <source>
        <dbReference type="Google" id="ProtNLM"/>
    </source>
</evidence>
<evidence type="ECO:0000313" key="2">
    <source>
        <dbReference type="EMBL" id="OEU18597.1"/>
    </source>
</evidence>
<feature type="compositionally biased region" description="Low complexity" evidence="1">
    <location>
        <begin position="162"/>
        <end position="174"/>
    </location>
</feature>
<feature type="region of interest" description="Disordered" evidence="1">
    <location>
        <begin position="155"/>
        <end position="180"/>
    </location>
</feature>
<organism evidence="2 3">
    <name type="scientific">Fragilariopsis cylindrus CCMP1102</name>
    <dbReference type="NCBI Taxonomy" id="635003"/>
    <lineage>
        <taxon>Eukaryota</taxon>
        <taxon>Sar</taxon>
        <taxon>Stramenopiles</taxon>
        <taxon>Ochrophyta</taxon>
        <taxon>Bacillariophyta</taxon>
        <taxon>Bacillariophyceae</taxon>
        <taxon>Bacillariophycidae</taxon>
        <taxon>Bacillariales</taxon>
        <taxon>Bacillariaceae</taxon>
        <taxon>Fragilariopsis</taxon>
    </lineage>
</organism>
<dbReference type="EMBL" id="KV784356">
    <property type="protein sequence ID" value="OEU18597.1"/>
    <property type="molecule type" value="Genomic_DNA"/>
</dbReference>
<protein>
    <recommendedName>
        <fullName evidence="4">Methyltransferase domain-containing protein</fullName>
    </recommendedName>
</protein>
<dbReference type="InParanoid" id="A0A1E7FKD5"/>
<dbReference type="Proteomes" id="UP000095751">
    <property type="component" value="Unassembled WGS sequence"/>
</dbReference>
<reference evidence="2 3" key="1">
    <citation type="submission" date="2016-09" db="EMBL/GenBank/DDBJ databases">
        <title>Extensive genetic diversity and differential bi-allelic expression allows diatom success in the polar Southern Ocean.</title>
        <authorList>
            <consortium name="DOE Joint Genome Institute"/>
            <person name="Mock T."/>
            <person name="Otillar R.P."/>
            <person name="Strauss J."/>
            <person name="Dupont C."/>
            <person name="Frickenhaus S."/>
            <person name="Maumus F."/>
            <person name="Mcmullan M."/>
            <person name="Sanges R."/>
            <person name="Schmutz J."/>
            <person name="Toseland A."/>
            <person name="Valas R."/>
            <person name="Veluchamy A."/>
            <person name="Ward B.J."/>
            <person name="Allen A."/>
            <person name="Barry K."/>
            <person name="Falciatore A."/>
            <person name="Ferrante M."/>
            <person name="Fortunato A.E."/>
            <person name="Gloeckner G."/>
            <person name="Gruber A."/>
            <person name="Hipkin R."/>
            <person name="Janech M."/>
            <person name="Kroth P."/>
            <person name="Leese F."/>
            <person name="Lindquist E."/>
            <person name="Lyon B.R."/>
            <person name="Martin J."/>
            <person name="Mayer C."/>
            <person name="Parker M."/>
            <person name="Quesneville H."/>
            <person name="Raymond J."/>
            <person name="Uhlig C."/>
            <person name="Valentin K.U."/>
            <person name="Worden A.Z."/>
            <person name="Armbrust E.V."/>
            <person name="Bowler C."/>
            <person name="Green B."/>
            <person name="Moulton V."/>
            <person name="Van Oosterhout C."/>
            <person name="Grigoriev I."/>
        </authorList>
    </citation>
    <scope>NUCLEOTIDE SEQUENCE [LARGE SCALE GENOMIC DNA]</scope>
    <source>
        <strain evidence="2 3">CCMP1102</strain>
    </source>
</reference>
<sequence>MKIRGWIKRKRSMGKNLAFADLLIDESDNNNYGPLVSTSVESTSESPQERKIELIFQRGIPEAVWDDVNIGPTSNQFPTKKVLLPYGALVFANVCEPAKDTKMYRVISWEILKNPKEEAIVAAKQGLVDGVSCSVYLKARADEFYKLNPGMKGKESKKMIESTENNKNNSNSNTKRSDQIEDQFSHGTNKAKGMRATIFASWMIETYGRDKLATDKGVLDVAGGKGKLSIQLALQGKIQSTIIDPLVRKHGEKLDPIGAKRIRKAQAPHPTLLSKEFNQTTFLSECENLIKESSILVGLHPDEPTEDILDIALKYDKNCAIVPCCVFPCFFPLRTFADGRFVRTYDEFLEYLLSKDDRLRKHTLPFQGRNTVIYLHK</sequence>
<dbReference type="KEGG" id="fcy:FRACYDRAFT_236875"/>
<accession>A0A1E7FKD5</accession>
<evidence type="ECO:0000313" key="3">
    <source>
        <dbReference type="Proteomes" id="UP000095751"/>
    </source>
</evidence>
<proteinExistence type="predicted"/>
<dbReference type="PANTHER" id="PTHR36971">
    <property type="entry name" value="UNNAMED PRODUCT"/>
    <property type="match status" value="1"/>
</dbReference>